<protein>
    <submittedName>
        <fullName evidence="2">Uncharacterized protein</fullName>
    </submittedName>
</protein>
<feature type="region of interest" description="Disordered" evidence="1">
    <location>
        <begin position="16"/>
        <end position="67"/>
    </location>
</feature>
<keyword evidence="3" id="KW-1185">Reference proteome</keyword>
<gene>
    <name evidence="2" type="ORF">MRATA1EN1_LOCUS19880</name>
</gene>
<reference evidence="2" key="1">
    <citation type="submission" date="2023-04" db="EMBL/GenBank/DDBJ databases">
        <authorList>
            <consortium name="ELIXIR-Norway"/>
        </authorList>
    </citation>
    <scope>NUCLEOTIDE SEQUENCE [LARGE SCALE GENOMIC DNA]</scope>
</reference>
<evidence type="ECO:0000313" key="2">
    <source>
        <dbReference type="EMBL" id="CAI9170918.1"/>
    </source>
</evidence>
<feature type="compositionally biased region" description="Basic residues" evidence="1">
    <location>
        <begin position="27"/>
        <end position="46"/>
    </location>
</feature>
<name>A0ABN8ZAJ5_RANTA</name>
<sequence>MPPLALWSRERGAGCRCAGNSAPSSGRKPRSVKRPPLRPFRGRMRSRAQVPHVFAPGPSSEEDRFSKDTGVRSGFRMIHMHCIYRAR</sequence>
<evidence type="ECO:0000313" key="3">
    <source>
        <dbReference type="Proteomes" id="UP001176941"/>
    </source>
</evidence>
<dbReference type="Proteomes" id="UP001176941">
    <property type="component" value="Chromosome 3"/>
</dbReference>
<accession>A0ABN8ZAJ5</accession>
<dbReference type="EMBL" id="OX459939">
    <property type="protein sequence ID" value="CAI9170918.1"/>
    <property type="molecule type" value="Genomic_DNA"/>
</dbReference>
<evidence type="ECO:0000256" key="1">
    <source>
        <dbReference type="SAM" id="MobiDB-lite"/>
    </source>
</evidence>
<organism evidence="2 3">
    <name type="scientific">Rangifer tarandus platyrhynchus</name>
    <name type="common">Svalbard reindeer</name>
    <dbReference type="NCBI Taxonomy" id="3082113"/>
    <lineage>
        <taxon>Eukaryota</taxon>
        <taxon>Metazoa</taxon>
        <taxon>Chordata</taxon>
        <taxon>Craniata</taxon>
        <taxon>Vertebrata</taxon>
        <taxon>Euteleostomi</taxon>
        <taxon>Mammalia</taxon>
        <taxon>Eutheria</taxon>
        <taxon>Laurasiatheria</taxon>
        <taxon>Artiodactyla</taxon>
        <taxon>Ruminantia</taxon>
        <taxon>Pecora</taxon>
        <taxon>Cervidae</taxon>
        <taxon>Odocoileinae</taxon>
        <taxon>Rangifer</taxon>
    </lineage>
</organism>
<proteinExistence type="predicted"/>